<dbReference type="GO" id="GO:0003848">
    <property type="term" value="F:2-amino-4-hydroxy-6-hydroxymethyldihydropteridine diphosphokinase activity"/>
    <property type="evidence" value="ECO:0007669"/>
    <property type="project" value="UniProtKB-EC"/>
</dbReference>
<comment type="pathway">
    <text evidence="1">Cofactor biosynthesis; tetrahydrofolate biosynthesis; 2-amino-4-hydroxy-6-hydroxymethyl-7,8-dihydropteridine diphosphate from 7,8-dihydroneopterin triphosphate: step 4/4.</text>
</comment>
<dbReference type="PANTHER" id="PTHR43071">
    <property type="entry name" value="2-AMINO-4-HYDROXY-6-HYDROXYMETHYLDIHYDROPTERIDINE PYROPHOSPHOKINASE"/>
    <property type="match status" value="1"/>
</dbReference>
<keyword evidence="6" id="KW-0547">Nucleotide-binding</keyword>
<keyword evidence="15" id="KW-1185">Reference proteome</keyword>
<sequence length="149" mass="16902">MTCVYLGLGSNLGSAERQLRRALAALRTLPETRLLQTAPFYRNEAWGRKTQPQFTNTVAAIQTRLSPQVLLAHCHRIEHNQGRLRQIKWGARTLDIDILLFGPLVLDSPRLTIPHPRLLERDFACLPLLALNPHVKLPDGRLLSDALRF</sequence>
<dbReference type="Gene3D" id="3.30.70.560">
    <property type="entry name" value="7,8-Dihydro-6-hydroxymethylpterin-pyrophosphokinase HPPK"/>
    <property type="match status" value="1"/>
</dbReference>
<evidence type="ECO:0000256" key="1">
    <source>
        <dbReference type="ARBA" id="ARBA00005051"/>
    </source>
</evidence>
<dbReference type="PANTHER" id="PTHR43071:SF1">
    <property type="entry name" value="2-AMINO-4-HYDROXY-6-HYDROXYMETHYLDIHYDROPTERIDINE PYROPHOSPHOKINASE"/>
    <property type="match status" value="1"/>
</dbReference>
<name>A0A0W0Y730_9GAMM</name>
<comment type="function">
    <text evidence="10">Catalyzes the transfer of pyrophosphate from adenosine triphosphate (ATP) to 6-hydroxymethyl-7,8-dihydropterin, an enzymatic step in folate biosynthesis pathway.</text>
</comment>
<evidence type="ECO:0000256" key="6">
    <source>
        <dbReference type="ARBA" id="ARBA00022741"/>
    </source>
</evidence>
<dbReference type="UniPathway" id="UPA00077">
    <property type="reaction ID" value="UER00155"/>
</dbReference>
<dbReference type="OrthoDB" id="9808041at2"/>
<protein>
    <recommendedName>
        <fullName evidence="4">2-amino-4-hydroxy-6-hydroxymethyldihydropteridine pyrophosphokinase</fullName>
        <ecNumber evidence="3">2.7.6.3</ecNumber>
    </recommendedName>
    <alternativeName>
        <fullName evidence="11">6-hydroxymethyl-7,8-dihydropterin pyrophosphokinase</fullName>
    </alternativeName>
    <alternativeName>
        <fullName evidence="12">7,8-dihydro-6-hydroxymethylpterin-pyrophosphokinase</fullName>
    </alternativeName>
</protein>
<dbReference type="PATRIC" id="fig|458.5.peg.71"/>
<dbReference type="Pfam" id="PF01288">
    <property type="entry name" value="HPPK"/>
    <property type="match status" value="1"/>
</dbReference>
<gene>
    <name evidence="14" type="primary">folK</name>
    <name evidence="14" type="ORF">Lrub_0070</name>
</gene>
<evidence type="ECO:0000259" key="13">
    <source>
        <dbReference type="PROSITE" id="PS00794"/>
    </source>
</evidence>
<evidence type="ECO:0000256" key="3">
    <source>
        <dbReference type="ARBA" id="ARBA00013253"/>
    </source>
</evidence>
<evidence type="ECO:0000256" key="9">
    <source>
        <dbReference type="ARBA" id="ARBA00022909"/>
    </source>
</evidence>
<accession>A0A0W0Y730</accession>
<dbReference type="EMBL" id="LNYT01000001">
    <property type="protein sequence ID" value="KTD52438.1"/>
    <property type="molecule type" value="Genomic_DNA"/>
</dbReference>
<evidence type="ECO:0000256" key="10">
    <source>
        <dbReference type="ARBA" id="ARBA00029409"/>
    </source>
</evidence>
<evidence type="ECO:0000256" key="8">
    <source>
        <dbReference type="ARBA" id="ARBA00022840"/>
    </source>
</evidence>
<feature type="domain" description="7,8-dihydro-6-hydroxymethylpterin-pyrophosphokinase" evidence="13">
    <location>
        <begin position="88"/>
        <end position="99"/>
    </location>
</feature>
<keyword evidence="7 14" id="KW-0418">Kinase</keyword>
<evidence type="ECO:0000313" key="15">
    <source>
        <dbReference type="Proteomes" id="UP000054608"/>
    </source>
</evidence>
<dbReference type="STRING" id="458.Lrub_0070"/>
<dbReference type="Proteomes" id="UP000054608">
    <property type="component" value="Unassembled WGS sequence"/>
</dbReference>
<evidence type="ECO:0000256" key="2">
    <source>
        <dbReference type="ARBA" id="ARBA00005810"/>
    </source>
</evidence>
<dbReference type="PROSITE" id="PS00794">
    <property type="entry name" value="HPPK"/>
    <property type="match status" value="1"/>
</dbReference>
<dbReference type="GO" id="GO:0005524">
    <property type="term" value="F:ATP binding"/>
    <property type="evidence" value="ECO:0007669"/>
    <property type="project" value="UniProtKB-KW"/>
</dbReference>
<dbReference type="CDD" id="cd00483">
    <property type="entry name" value="HPPK"/>
    <property type="match status" value="1"/>
</dbReference>
<comment type="similarity">
    <text evidence="2">Belongs to the HPPK family.</text>
</comment>
<dbReference type="GO" id="GO:0016301">
    <property type="term" value="F:kinase activity"/>
    <property type="evidence" value="ECO:0007669"/>
    <property type="project" value="UniProtKB-KW"/>
</dbReference>
<dbReference type="AlphaFoldDB" id="A0A0W0Y730"/>
<dbReference type="GO" id="GO:0046654">
    <property type="term" value="P:tetrahydrofolate biosynthetic process"/>
    <property type="evidence" value="ECO:0007669"/>
    <property type="project" value="UniProtKB-UniPathway"/>
</dbReference>
<dbReference type="RefSeq" id="WP_058530210.1">
    <property type="nucleotide sequence ID" value="NZ_CAAAIN010000003.1"/>
</dbReference>
<keyword evidence="5 14" id="KW-0808">Transferase</keyword>
<comment type="caution">
    <text evidence="14">The sequence shown here is derived from an EMBL/GenBank/DDBJ whole genome shotgun (WGS) entry which is preliminary data.</text>
</comment>
<evidence type="ECO:0000256" key="12">
    <source>
        <dbReference type="ARBA" id="ARBA00033413"/>
    </source>
</evidence>
<dbReference type="InterPro" id="IPR035907">
    <property type="entry name" value="Hppk_sf"/>
</dbReference>
<dbReference type="NCBIfam" id="TIGR01498">
    <property type="entry name" value="folK"/>
    <property type="match status" value="1"/>
</dbReference>
<evidence type="ECO:0000256" key="11">
    <source>
        <dbReference type="ARBA" id="ARBA00029766"/>
    </source>
</evidence>
<dbReference type="SUPFAM" id="SSF55083">
    <property type="entry name" value="6-hydroxymethyl-7,8-dihydropterin pyrophosphokinase, HPPK"/>
    <property type="match status" value="1"/>
</dbReference>
<dbReference type="InterPro" id="IPR000550">
    <property type="entry name" value="Hppk"/>
</dbReference>
<evidence type="ECO:0000256" key="5">
    <source>
        <dbReference type="ARBA" id="ARBA00022679"/>
    </source>
</evidence>
<evidence type="ECO:0000256" key="4">
    <source>
        <dbReference type="ARBA" id="ARBA00016218"/>
    </source>
</evidence>
<proteinExistence type="inferred from homology"/>
<organism evidence="14 15">
    <name type="scientific">Legionella rubrilucens</name>
    <dbReference type="NCBI Taxonomy" id="458"/>
    <lineage>
        <taxon>Bacteria</taxon>
        <taxon>Pseudomonadati</taxon>
        <taxon>Pseudomonadota</taxon>
        <taxon>Gammaproteobacteria</taxon>
        <taxon>Legionellales</taxon>
        <taxon>Legionellaceae</taxon>
        <taxon>Legionella</taxon>
    </lineage>
</organism>
<dbReference type="EC" id="2.7.6.3" evidence="3"/>
<evidence type="ECO:0000313" key="14">
    <source>
        <dbReference type="EMBL" id="KTD52438.1"/>
    </source>
</evidence>
<keyword evidence="8" id="KW-0067">ATP-binding</keyword>
<keyword evidence="9" id="KW-0289">Folate biosynthesis</keyword>
<dbReference type="GO" id="GO:0046656">
    <property type="term" value="P:folic acid biosynthetic process"/>
    <property type="evidence" value="ECO:0007669"/>
    <property type="project" value="UniProtKB-KW"/>
</dbReference>
<evidence type="ECO:0000256" key="7">
    <source>
        <dbReference type="ARBA" id="ARBA00022777"/>
    </source>
</evidence>
<reference evidence="14 15" key="1">
    <citation type="submission" date="2015-11" db="EMBL/GenBank/DDBJ databases">
        <title>Genomic analysis of 38 Legionella species identifies large and diverse effector repertoires.</title>
        <authorList>
            <person name="Burstein D."/>
            <person name="Amaro F."/>
            <person name="Zusman T."/>
            <person name="Lifshitz Z."/>
            <person name="Cohen O."/>
            <person name="Gilbert J.A."/>
            <person name="Pupko T."/>
            <person name="Shuman H.A."/>
            <person name="Segal G."/>
        </authorList>
    </citation>
    <scope>NUCLEOTIDE SEQUENCE [LARGE SCALE GENOMIC DNA]</scope>
    <source>
        <strain evidence="14 15">WA-270A-C2</strain>
    </source>
</reference>